<gene>
    <name evidence="2" type="ORF">CLODIP_2_CD15587</name>
</gene>
<dbReference type="AlphaFoldDB" id="A0A8S1D931"/>
<accession>A0A8S1D931</accession>
<keyword evidence="3" id="KW-1185">Reference proteome</keyword>
<organism evidence="2 3">
    <name type="scientific">Cloeon dipterum</name>
    <dbReference type="NCBI Taxonomy" id="197152"/>
    <lineage>
        <taxon>Eukaryota</taxon>
        <taxon>Metazoa</taxon>
        <taxon>Ecdysozoa</taxon>
        <taxon>Arthropoda</taxon>
        <taxon>Hexapoda</taxon>
        <taxon>Insecta</taxon>
        <taxon>Pterygota</taxon>
        <taxon>Palaeoptera</taxon>
        <taxon>Ephemeroptera</taxon>
        <taxon>Pisciforma</taxon>
        <taxon>Baetidae</taxon>
        <taxon>Cloeon</taxon>
    </lineage>
</organism>
<feature type="region of interest" description="Disordered" evidence="1">
    <location>
        <begin position="1"/>
        <end position="39"/>
    </location>
</feature>
<evidence type="ECO:0000313" key="3">
    <source>
        <dbReference type="Proteomes" id="UP000494165"/>
    </source>
</evidence>
<evidence type="ECO:0000313" key="2">
    <source>
        <dbReference type="EMBL" id="CAB3377424.1"/>
    </source>
</evidence>
<sequence>MGAIRGGERSPIPLPSVYRGRAPQQQHLPPNLPCITPQHSGCERKSEQIITRESFIPLRLHWQISNLAPLQKLTGYLHSKESSDNVAV</sequence>
<protein>
    <submittedName>
        <fullName evidence="2">Uncharacterized protein</fullName>
    </submittedName>
</protein>
<dbReference type="EMBL" id="CADEPI010000145">
    <property type="protein sequence ID" value="CAB3377424.1"/>
    <property type="molecule type" value="Genomic_DNA"/>
</dbReference>
<evidence type="ECO:0000256" key="1">
    <source>
        <dbReference type="SAM" id="MobiDB-lite"/>
    </source>
</evidence>
<comment type="caution">
    <text evidence="2">The sequence shown here is derived from an EMBL/GenBank/DDBJ whole genome shotgun (WGS) entry which is preliminary data.</text>
</comment>
<name>A0A8S1D931_9INSE</name>
<proteinExistence type="predicted"/>
<reference evidence="2 3" key="1">
    <citation type="submission" date="2020-04" db="EMBL/GenBank/DDBJ databases">
        <authorList>
            <person name="Alioto T."/>
            <person name="Alioto T."/>
            <person name="Gomez Garrido J."/>
        </authorList>
    </citation>
    <scope>NUCLEOTIDE SEQUENCE [LARGE SCALE GENOMIC DNA]</scope>
</reference>
<dbReference type="Proteomes" id="UP000494165">
    <property type="component" value="Unassembled WGS sequence"/>
</dbReference>